<gene>
    <name evidence="2" type="ORF">THITE_2127668</name>
</gene>
<dbReference type="GeneID" id="11516954"/>
<evidence type="ECO:0000313" key="3">
    <source>
        <dbReference type="Proteomes" id="UP000008181"/>
    </source>
</evidence>
<organism evidence="2 3">
    <name type="scientific">Thermothielavioides terrestris (strain ATCC 38088 / NRRL 8126)</name>
    <name type="common">Thielavia terrestris</name>
    <dbReference type="NCBI Taxonomy" id="578455"/>
    <lineage>
        <taxon>Eukaryota</taxon>
        <taxon>Fungi</taxon>
        <taxon>Dikarya</taxon>
        <taxon>Ascomycota</taxon>
        <taxon>Pezizomycotina</taxon>
        <taxon>Sordariomycetes</taxon>
        <taxon>Sordariomycetidae</taxon>
        <taxon>Sordariales</taxon>
        <taxon>Chaetomiaceae</taxon>
        <taxon>Thermothielavioides</taxon>
        <taxon>Thermothielavioides terrestris</taxon>
    </lineage>
</organism>
<dbReference type="HOGENOM" id="CLU_1548674_0_0_1"/>
<accession>G2QZ47</accession>
<keyword evidence="3" id="KW-1185">Reference proteome</keyword>
<dbReference type="Proteomes" id="UP000008181">
    <property type="component" value="Chromosome 2"/>
</dbReference>
<dbReference type="KEGG" id="ttt:THITE_2127668"/>
<evidence type="ECO:0000256" key="1">
    <source>
        <dbReference type="SAM" id="MobiDB-lite"/>
    </source>
</evidence>
<dbReference type="EMBL" id="CP003010">
    <property type="protein sequence ID" value="AEO65479.1"/>
    <property type="molecule type" value="Genomic_DNA"/>
</dbReference>
<evidence type="ECO:0000313" key="2">
    <source>
        <dbReference type="EMBL" id="AEO65479.1"/>
    </source>
</evidence>
<sequence>MTSTAKSVWELMQGNNAERKDESEPQSGPRHYADGHTTRPSPCGIVVPVFGHTPHHCRKFLDVQLRRDMLAGSTGWAGIQIAIRDDAMDHVRRLRVSHIALSGCSSPVAESYLGNLRSKQSHSSLHHIRKIRGKTIWKAKKARLGGLIWSTARASHPNQSPLEKRGERNRDTT</sequence>
<dbReference type="RefSeq" id="XP_003651815.1">
    <property type="nucleotide sequence ID" value="XM_003651767.1"/>
</dbReference>
<proteinExistence type="predicted"/>
<protein>
    <submittedName>
        <fullName evidence="2">Uncharacterized protein</fullName>
    </submittedName>
</protein>
<name>G2QZ47_THETT</name>
<feature type="region of interest" description="Disordered" evidence="1">
    <location>
        <begin position="13"/>
        <end position="39"/>
    </location>
</feature>
<dbReference type="AlphaFoldDB" id="G2QZ47"/>
<reference evidence="2 3" key="1">
    <citation type="journal article" date="2011" name="Nat. Biotechnol.">
        <title>Comparative genomic analysis of the thermophilic biomass-degrading fungi Myceliophthora thermophila and Thielavia terrestris.</title>
        <authorList>
            <person name="Berka R.M."/>
            <person name="Grigoriev I.V."/>
            <person name="Otillar R."/>
            <person name="Salamov A."/>
            <person name="Grimwood J."/>
            <person name="Reid I."/>
            <person name="Ishmael N."/>
            <person name="John T."/>
            <person name="Darmond C."/>
            <person name="Moisan M.-C."/>
            <person name="Henrissat B."/>
            <person name="Coutinho P.M."/>
            <person name="Lombard V."/>
            <person name="Natvig D.O."/>
            <person name="Lindquist E."/>
            <person name="Schmutz J."/>
            <person name="Lucas S."/>
            <person name="Harris P."/>
            <person name="Powlowski J."/>
            <person name="Bellemare A."/>
            <person name="Taylor D."/>
            <person name="Butler G."/>
            <person name="de Vries R.P."/>
            <person name="Allijn I.E."/>
            <person name="van den Brink J."/>
            <person name="Ushinsky S."/>
            <person name="Storms R."/>
            <person name="Powell A.J."/>
            <person name="Paulsen I.T."/>
            <person name="Elbourne L.D.H."/>
            <person name="Baker S.E."/>
            <person name="Magnuson J."/>
            <person name="LaBoissiere S."/>
            <person name="Clutterbuck A.J."/>
            <person name="Martinez D."/>
            <person name="Wogulis M."/>
            <person name="de Leon A.L."/>
            <person name="Rey M.W."/>
            <person name="Tsang A."/>
        </authorList>
    </citation>
    <scope>NUCLEOTIDE SEQUENCE [LARGE SCALE GENOMIC DNA]</scope>
    <source>
        <strain evidence="3">ATCC 38088 / NRRL 8126</strain>
    </source>
</reference>